<dbReference type="InterPro" id="IPR025157">
    <property type="entry name" value="Hemagglutinin_rpt"/>
</dbReference>
<evidence type="ECO:0000313" key="2">
    <source>
        <dbReference type="EMBL" id="CAB3945871.1"/>
    </source>
</evidence>
<dbReference type="Proteomes" id="UP000494161">
    <property type="component" value="Unassembled WGS sequence"/>
</dbReference>
<keyword evidence="2" id="KW-0378">Hydrolase</keyword>
<dbReference type="GeneID" id="55563539"/>
<dbReference type="EMBL" id="CADILJ010000012">
    <property type="protein sequence ID" value="CAB3945871.1"/>
    <property type="molecule type" value="Genomic_DNA"/>
</dbReference>
<evidence type="ECO:0000256" key="1">
    <source>
        <dbReference type="SAM" id="MobiDB-lite"/>
    </source>
</evidence>
<proteinExistence type="predicted"/>
<gene>
    <name evidence="2" type="primary">cdiA_2</name>
    <name evidence="2" type="ORF">LMG7053_02009</name>
</gene>
<sequence length="164" mass="17225">MRTTEDIGTQIAAGGNLTLMAVRDVNAIAAQVASDKQLAVGAGRDINVLAGDASGYTYNEIYYKTKGFLSSKTTHLIRETEWTKGVSSTFGGDTVAMLAGRDMTVVGSNIVGDRDVEIAVGRDLQVLAKDETYKDYQYEKIKKSGFGGGGGSASATTSRNAPTG</sequence>
<organism evidence="2 3">
    <name type="scientific">Achromobacter ruhlandii</name>
    <dbReference type="NCBI Taxonomy" id="72557"/>
    <lineage>
        <taxon>Bacteria</taxon>
        <taxon>Pseudomonadati</taxon>
        <taxon>Pseudomonadota</taxon>
        <taxon>Betaproteobacteria</taxon>
        <taxon>Burkholderiales</taxon>
        <taxon>Alcaligenaceae</taxon>
        <taxon>Achromobacter</taxon>
    </lineage>
</organism>
<dbReference type="GO" id="GO:0016787">
    <property type="term" value="F:hydrolase activity"/>
    <property type="evidence" value="ECO:0007669"/>
    <property type="project" value="UniProtKB-KW"/>
</dbReference>
<feature type="region of interest" description="Disordered" evidence="1">
    <location>
        <begin position="143"/>
        <end position="164"/>
    </location>
</feature>
<comment type="caution">
    <text evidence="2">The sequence shown here is derived from an EMBL/GenBank/DDBJ whole genome shotgun (WGS) entry which is preliminary data.</text>
</comment>
<keyword evidence="3" id="KW-1185">Reference proteome</keyword>
<protein>
    <submittedName>
        <fullName evidence="2">tRNA nuclease CdiA</fullName>
        <ecNumber evidence="2">3.1.-.-</ecNumber>
    </submittedName>
</protein>
<dbReference type="Pfam" id="PF13332">
    <property type="entry name" value="Fil_haemagg_2"/>
    <property type="match status" value="1"/>
</dbReference>
<reference evidence="2 3" key="1">
    <citation type="submission" date="2020-04" db="EMBL/GenBank/DDBJ databases">
        <authorList>
            <person name="De Canck E."/>
        </authorList>
    </citation>
    <scope>NUCLEOTIDE SEQUENCE [LARGE SCALE GENOMIC DNA]</scope>
    <source>
        <strain evidence="2 3">LMG 7053</strain>
    </source>
</reference>
<dbReference type="EC" id="3.1.-.-" evidence="2"/>
<evidence type="ECO:0000313" key="3">
    <source>
        <dbReference type="Proteomes" id="UP000494161"/>
    </source>
</evidence>
<dbReference type="RefSeq" id="WP_049077003.1">
    <property type="nucleotide sequence ID" value="NZ_CADILJ010000012.1"/>
</dbReference>
<accession>A0ABM8LSP6</accession>
<name>A0ABM8LSP6_9BURK</name>